<dbReference type="InterPro" id="IPR057953">
    <property type="entry name" value="SAPC2_N"/>
</dbReference>
<dbReference type="PANTHER" id="PTHR14907:SF2">
    <property type="entry name" value="SUPPRESSOR APC DOMAIN-CONTAINING PROTEIN 2"/>
    <property type="match status" value="1"/>
</dbReference>
<sequence>MEQRLKDLGYRHTIRFTYDHDQRYDLAVIVGPLPSASRIVTAGRKVKAQPLCSAFTLRPAVTVREADGKGPDRHQNVSGYMESAPGTHGLPRAFLHSMRTLYDILDDERRGYVHIQEIESRWRGADTRALPPGVLLCLRKVAPPDGFLTFDRFVHGLRTSMLNSQNQENYQAGASRAPAKVPGKVGYSCKPQPLGVRYMNGSRPGGEALPACRRVEPERGPRRGEDVKPMCRSHSDSTSQGLGDQCRHQRRLGEHRRHTITNGVDYSVLKRMKEMEHEKDLLLQGLELVERAREWYLQQIHNVQEQQRNLGKTDPFSEAPLNQLLPKLKDVNRCLSELVTPCKVSEQGTKNGCSVSRARLLMGEANYSKGVIHHII</sequence>
<feature type="domain" description="Suppressor APC" evidence="2">
    <location>
        <begin position="89"/>
        <end position="167"/>
    </location>
</feature>
<name>A0ABN9MDJ3_9NEOB</name>
<dbReference type="Pfam" id="PF11414">
    <property type="entry name" value="Suppressor_APC"/>
    <property type="match status" value="1"/>
</dbReference>
<evidence type="ECO:0000256" key="1">
    <source>
        <dbReference type="SAM" id="MobiDB-lite"/>
    </source>
</evidence>
<evidence type="ECO:0000259" key="2">
    <source>
        <dbReference type="Pfam" id="PF25825"/>
    </source>
</evidence>
<accession>A0ABN9MDJ3</accession>
<feature type="region of interest" description="Disordered" evidence="1">
    <location>
        <begin position="217"/>
        <end position="245"/>
    </location>
</feature>
<gene>
    <name evidence="3" type="ORF">RIMI_LOCUS19654713</name>
</gene>
<feature type="compositionally biased region" description="Basic and acidic residues" evidence="1">
    <location>
        <begin position="217"/>
        <end position="235"/>
    </location>
</feature>
<dbReference type="InterPro" id="IPR026828">
    <property type="entry name" value="SAPC2_1/2"/>
</dbReference>
<dbReference type="Gene3D" id="1.10.287.450">
    <property type="entry name" value="Helix hairpin bin"/>
    <property type="match status" value="1"/>
</dbReference>
<evidence type="ECO:0000313" key="3">
    <source>
        <dbReference type="EMBL" id="CAJ0964836.1"/>
    </source>
</evidence>
<comment type="caution">
    <text evidence="3">The sequence shown here is derived from an EMBL/GenBank/DDBJ whole genome shotgun (WGS) entry which is preliminary data.</text>
</comment>
<keyword evidence="4" id="KW-1185">Reference proteome</keyword>
<dbReference type="EMBL" id="CAUEEQ010063426">
    <property type="protein sequence ID" value="CAJ0964836.1"/>
    <property type="molecule type" value="Genomic_DNA"/>
</dbReference>
<organism evidence="3 4">
    <name type="scientific">Ranitomeya imitator</name>
    <name type="common">mimic poison frog</name>
    <dbReference type="NCBI Taxonomy" id="111125"/>
    <lineage>
        <taxon>Eukaryota</taxon>
        <taxon>Metazoa</taxon>
        <taxon>Chordata</taxon>
        <taxon>Craniata</taxon>
        <taxon>Vertebrata</taxon>
        <taxon>Euteleostomi</taxon>
        <taxon>Amphibia</taxon>
        <taxon>Batrachia</taxon>
        <taxon>Anura</taxon>
        <taxon>Neobatrachia</taxon>
        <taxon>Hyloidea</taxon>
        <taxon>Dendrobatidae</taxon>
        <taxon>Dendrobatinae</taxon>
        <taxon>Ranitomeya</taxon>
    </lineage>
</organism>
<proteinExistence type="predicted"/>
<reference evidence="3" key="1">
    <citation type="submission" date="2023-07" db="EMBL/GenBank/DDBJ databases">
        <authorList>
            <person name="Stuckert A."/>
        </authorList>
    </citation>
    <scope>NUCLEOTIDE SEQUENCE</scope>
</reference>
<dbReference type="Proteomes" id="UP001176940">
    <property type="component" value="Unassembled WGS sequence"/>
</dbReference>
<dbReference type="PANTHER" id="PTHR14907">
    <property type="entry name" value="FI14130P"/>
    <property type="match status" value="1"/>
</dbReference>
<protein>
    <recommendedName>
        <fullName evidence="2">Suppressor APC domain-containing protein</fullName>
    </recommendedName>
</protein>
<evidence type="ECO:0000313" key="4">
    <source>
        <dbReference type="Proteomes" id="UP001176940"/>
    </source>
</evidence>
<dbReference type="Pfam" id="PF25825">
    <property type="entry name" value="SAPC2_N"/>
    <property type="match status" value="1"/>
</dbReference>